<dbReference type="Pfam" id="PF12999">
    <property type="entry name" value="PRKCSH-like"/>
    <property type="match status" value="1"/>
</dbReference>
<feature type="signal peptide" evidence="8">
    <location>
        <begin position="1"/>
        <end position="27"/>
    </location>
</feature>
<evidence type="ECO:0000256" key="3">
    <source>
        <dbReference type="ARBA" id="ARBA00022824"/>
    </source>
</evidence>
<evidence type="ECO:0000313" key="11">
    <source>
        <dbReference type="EMBL" id="KAJ8961626.1"/>
    </source>
</evidence>
<dbReference type="Proteomes" id="UP001162156">
    <property type="component" value="Unassembled WGS sequence"/>
</dbReference>
<dbReference type="InterPro" id="IPR018247">
    <property type="entry name" value="EF_Hand_1_Ca_BS"/>
</dbReference>
<dbReference type="EMBL" id="JANEYF010001605">
    <property type="protein sequence ID" value="KAJ8961626.1"/>
    <property type="molecule type" value="Genomic_DNA"/>
</dbReference>
<dbReference type="PROSITE" id="PS00018">
    <property type="entry name" value="EF_HAND_1"/>
    <property type="match status" value="1"/>
</dbReference>
<keyword evidence="5" id="KW-1015">Disulfide bond</keyword>
<keyword evidence="6" id="KW-0175">Coiled coil</keyword>
<comment type="caution">
    <text evidence="11">The sequence shown here is derived from an EMBL/GenBank/DDBJ whole genome shotgun (WGS) entry which is preliminary data.</text>
</comment>
<dbReference type="GO" id="GO:0017177">
    <property type="term" value="C:glucosidase II complex"/>
    <property type="evidence" value="ECO:0007669"/>
    <property type="project" value="TreeGrafter"/>
</dbReference>
<protein>
    <recommendedName>
        <fullName evidence="1">Glucosidase 2 subunit beta</fullName>
    </recommendedName>
</protein>
<dbReference type="Pfam" id="PF13015">
    <property type="entry name" value="PRKCSH_1"/>
    <property type="match status" value="1"/>
</dbReference>
<keyword evidence="12" id="KW-1185">Reference proteome</keyword>
<organism evidence="11 12">
    <name type="scientific">Rhamnusium bicolor</name>
    <dbReference type="NCBI Taxonomy" id="1586634"/>
    <lineage>
        <taxon>Eukaryota</taxon>
        <taxon>Metazoa</taxon>
        <taxon>Ecdysozoa</taxon>
        <taxon>Arthropoda</taxon>
        <taxon>Hexapoda</taxon>
        <taxon>Insecta</taxon>
        <taxon>Pterygota</taxon>
        <taxon>Neoptera</taxon>
        <taxon>Endopterygota</taxon>
        <taxon>Coleoptera</taxon>
        <taxon>Polyphaga</taxon>
        <taxon>Cucujiformia</taxon>
        <taxon>Chrysomeloidea</taxon>
        <taxon>Cerambycidae</taxon>
        <taxon>Lepturinae</taxon>
        <taxon>Rhagiini</taxon>
        <taxon>Rhamnusium</taxon>
    </lineage>
</organism>
<gene>
    <name evidence="11" type="ORF">NQ314_005878</name>
</gene>
<evidence type="ECO:0000259" key="9">
    <source>
        <dbReference type="PROSITE" id="PS50222"/>
    </source>
</evidence>
<dbReference type="InterPro" id="IPR044865">
    <property type="entry name" value="MRH_dom"/>
</dbReference>
<dbReference type="InterPro" id="IPR039794">
    <property type="entry name" value="Gtb1-like"/>
</dbReference>
<evidence type="ECO:0000256" key="1">
    <source>
        <dbReference type="ARBA" id="ARBA00022387"/>
    </source>
</evidence>
<evidence type="ECO:0000256" key="5">
    <source>
        <dbReference type="ARBA" id="ARBA00023157"/>
    </source>
</evidence>
<dbReference type="PROSITE" id="PS50222">
    <property type="entry name" value="EF_HAND_2"/>
    <property type="match status" value="1"/>
</dbReference>
<sequence length="502" mass="57391">MEMRFTKNFKLINALLIVFVFVCEILSSEVPRPRGVSLSRASLYPPEKDFTCFDGSKTIPFSQVNDDYCDCPDASDEPGTAACPQGIFHCTNAGHKPLNIAASRVNDGICDCCDGTDEYASGKACQNNCIELGRSAREEAQRKAELIKAGKQLKAELSQKGIQMKQEKQVKLNELQKNKEEAEKLREEKLTLKKEAEELESAALEYYRKLEEEIKKKKAEEEAARNRAEALENFNKFDSNQDGYVDITELQTRQNFDKDRNGEVSEEEAKFFLSEQMQANSSPPAESEDSQGESDDMQDGDEHDDAHEDDEEEEDHEPEHHEEENEEKPTDITYDDETQKLVERATSARNEFYEADKQVKNIVGEIQGIKDYLEKDFGPDEEFAALEGQCFHYEDHEYIYKLCPFEKTSQQPKSGSVETRLGTWGRWDGTETNKYESMMYDKGQSCWNGPQRSTKVRIECGNENKMTSVSEPNRCEYLFDFVSPAACREVPIDVHEELHDEL</sequence>
<evidence type="ECO:0000256" key="8">
    <source>
        <dbReference type="SAM" id="SignalP"/>
    </source>
</evidence>
<feature type="domain" description="EF-hand" evidence="9">
    <location>
        <begin position="225"/>
        <end position="260"/>
    </location>
</feature>
<dbReference type="InterPro" id="IPR009011">
    <property type="entry name" value="Man6P_isomerase_rcpt-bd_dom_sf"/>
</dbReference>
<dbReference type="Pfam" id="PF13202">
    <property type="entry name" value="EF-hand_5"/>
    <property type="match status" value="1"/>
</dbReference>
<feature type="compositionally biased region" description="Basic and acidic residues" evidence="7">
    <location>
        <begin position="317"/>
        <end position="330"/>
    </location>
</feature>
<evidence type="ECO:0000256" key="2">
    <source>
        <dbReference type="ARBA" id="ARBA00022729"/>
    </source>
</evidence>
<dbReference type="Gene3D" id="2.70.130.10">
    <property type="entry name" value="Mannose-6-phosphate receptor binding domain"/>
    <property type="match status" value="1"/>
</dbReference>
<feature type="chain" id="PRO_5043317100" description="Glucosidase 2 subunit beta" evidence="8">
    <location>
        <begin position="28"/>
        <end position="502"/>
    </location>
</feature>
<dbReference type="SUPFAM" id="SSF50911">
    <property type="entry name" value="Mannose 6-phosphate receptor domain"/>
    <property type="match status" value="1"/>
</dbReference>
<reference evidence="11" key="1">
    <citation type="journal article" date="2023" name="Insect Mol. Biol.">
        <title>Genome sequencing provides insights into the evolution of gene families encoding plant cell wall-degrading enzymes in longhorned beetles.</title>
        <authorList>
            <person name="Shin N.R."/>
            <person name="Okamura Y."/>
            <person name="Kirsch R."/>
            <person name="Pauchet Y."/>
        </authorList>
    </citation>
    <scope>NUCLEOTIDE SEQUENCE</scope>
    <source>
        <strain evidence="11">RBIC_L_NR</strain>
    </source>
</reference>
<dbReference type="SUPFAM" id="SSF47473">
    <property type="entry name" value="EF-hand"/>
    <property type="match status" value="1"/>
</dbReference>
<dbReference type="InterPro" id="IPR036055">
    <property type="entry name" value="LDL_receptor-like_sf"/>
</dbReference>
<dbReference type="InterPro" id="IPR002048">
    <property type="entry name" value="EF_hand_dom"/>
</dbReference>
<dbReference type="PANTHER" id="PTHR12630">
    <property type="entry name" value="N-LINKED OLIGOSACCHARIDE PROCESSING"/>
    <property type="match status" value="1"/>
</dbReference>
<dbReference type="AlphaFoldDB" id="A0AAV8ZCF3"/>
<feature type="compositionally biased region" description="Polar residues" evidence="7">
    <location>
        <begin position="275"/>
        <end position="284"/>
    </location>
</feature>
<keyword evidence="2 8" id="KW-0732">Signal</keyword>
<dbReference type="GO" id="GO:0006491">
    <property type="term" value="P:N-glycan processing"/>
    <property type="evidence" value="ECO:0007669"/>
    <property type="project" value="TreeGrafter"/>
</dbReference>
<evidence type="ECO:0000313" key="12">
    <source>
        <dbReference type="Proteomes" id="UP001162156"/>
    </source>
</evidence>
<keyword evidence="3" id="KW-0256">Endoplasmic reticulum</keyword>
<dbReference type="GO" id="GO:0005509">
    <property type="term" value="F:calcium ion binding"/>
    <property type="evidence" value="ECO:0007669"/>
    <property type="project" value="InterPro"/>
</dbReference>
<evidence type="ECO:0000256" key="6">
    <source>
        <dbReference type="SAM" id="Coils"/>
    </source>
</evidence>
<keyword evidence="4" id="KW-0106">Calcium</keyword>
<feature type="domain" description="MRH" evidence="10">
    <location>
        <begin position="388"/>
        <end position="489"/>
    </location>
</feature>
<proteinExistence type="predicted"/>
<name>A0AAV8ZCF3_9CUCU</name>
<dbReference type="InterPro" id="IPR011992">
    <property type="entry name" value="EF-hand-dom_pair"/>
</dbReference>
<dbReference type="PANTHER" id="PTHR12630:SF1">
    <property type="entry name" value="GLUCOSIDASE 2 SUBUNIT BETA"/>
    <property type="match status" value="1"/>
</dbReference>
<dbReference type="InterPro" id="IPR028146">
    <property type="entry name" value="PRKCSH_N"/>
</dbReference>
<dbReference type="PROSITE" id="PS51914">
    <property type="entry name" value="MRH"/>
    <property type="match status" value="1"/>
</dbReference>
<accession>A0AAV8ZCF3</accession>
<evidence type="ECO:0000256" key="7">
    <source>
        <dbReference type="SAM" id="MobiDB-lite"/>
    </source>
</evidence>
<feature type="region of interest" description="Disordered" evidence="7">
    <location>
        <begin position="272"/>
        <end position="336"/>
    </location>
</feature>
<dbReference type="SUPFAM" id="SSF57424">
    <property type="entry name" value="LDL receptor-like module"/>
    <property type="match status" value="1"/>
</dbReference>
<feature type="coiled-coil region" evidence="6">
    <location>
        <begin position="165"/>
        <end position="234"/>
    </location>
</feature>
<evidence type="ECO:0000256" key="4">
    <source>
        <dbReference type="ARBA" id="ARBA00022837"/>
    </source>
</evidence>
<dbReference type="InterPro" id="IPR036607">
    <property type="entry name" value="PRKCSH"/>
</dbReference>
<feature type="compositionally biased region" description="Acidic residues" evidence="7">
    <location>
        <begin position="286"/>
        <end position="316"/>
    </location>
</feature>
<evidence type="ECO:0000259" key="10">
    <source>
        <dbReference type="PROSITE" id="PS51914"/>
    </source>
</evidence>